<dbReference type="AlphaFoldDB" id="A0A095BCB6"/>
<evidence type="ECO:0000256" key="14">
    <source>
        <dbReference type="RuleBase" id="RU003848"/>
    </source>
</evidence>
<evidence type="ECO:0000256" key="3">
    <source>
        <dbReference type="ARBA" id="ARBA00022547"/>
    </source>
</evidence>
<dbReference type="PANTHER" id="PTHR33445">
    <property type="entry name" value="ATP SYNTHASE SUBUNIT B', CHLOROPLASTIC"/>
    <property type="match status" value="1"/>
</dbReference>
<evidence type="ECO:0000256" key="4">
    <source>
        <dbReference type="ARBA" id="ARBA00022692"/>
    </source>
</evidence>
<keyword evidence="5 13" id="KW-0375">Hydrogen ion transport</keyword>
<evidence type="ECO:0000256" key="13">
    <source>
        <dbReference type="HAMAP-Rule" id="MF_01398"/>
    </source>
</evidence>
<organism evidence="18 19">
    <name type="scientific">Acetobacter tropicalis</name>
    <dbReference type="NCBI Taxonomy" id="104102"/>
    <lineage>
        <taxon>Bacteria</taxon>
        <taxon>Pseudomonadati</taxon>
        <taxon>Pseudomonadota</taxon>
        <taxon>Alphaproteobacteria</taxon>
        <taxon>Acetobacterales</taxon>
        <taxon>Acetobacteraceae</taxon>
        <taxon>Acetobacter</taxon>
    </lineage>
</organism>
<evidence type="ECO:0000256" key="16">
    <source>
        <dbReference type="SAM" id="SignalP"/>
    </source>
</evidence>
<evidence type="ECO:0000256" key="1">
    <source>
        <dbReference type="ARBA" id="ARBA00005513"/>
    </source>
</evidence>
<evidence type="ECO:0000256" key="11">
    <source>
        <dbReference type="ARBA" id="ARBA00025614"/>
    </source>
</evidence>
<evidence type="ECO:0000256" key="15">
    <source>
        <dbReference type="SAM" id="Coils"/>
    </source>
</evidence>
<dbReference type="EMBL" id="BJVR01000009">
    <property type="protein sequence ID" value="GEL50207.1"/>
    <property type="molecule type" value="Genomic_DNA"/>
</dbReference>
<reference evidence="17 20" key="2">
    <citation type="submission" date="2019-07" db="EMBL/GenBank/DDBJ databases">
        <title>Whole genome shotgun sequence of Acetobacter tropicalis NBRC 16470.</title>
        <authorList>
            <person name="Hosoyama A."/>
            <person name="Uohara A."/>
            <person name="Ohji S."/>
            <person name="Ichikawa N."/>
        </authorList>
    </citation>
    <scope>NUCLEOTIDE SEQUENCE [LARGE SCALE GENOMIC DNA]</scope>
    <source>
        <strain evidence="17 20">NBRC 16470</strain>
    </source>
</reference>
<dbReference type="GO" id="GO:0045259">
    <property type="term" value="C:proton-transporting ATP synthase complex"/>
    <property type="evidence" value="ECO:0007669"/>
    <property type="project" value="UniProtKB-KW"/>
</dbReference>
<keyword evidence="13" id="KW-1003">Cell membrane</keyword>
<evidence type="ECO:0000256" key="9">
    <source>
        <dbReference type="ARBA" id="ARBA00023310"/>
    </source>
</evidence>
<dbReference type="GO" id="GO:0016787">
    <property type="term" value="F:hydrolase activity"/>
    <property type="evidence" value="ECO:0007669"/>
    <property type="project" value="UniProtKB-KW"/>
</dbReference>
<keyword evidence="18" id="KW-0378">Hydrolase</keyword>
<dbReference type="GO" id="GO:0046933">
    <property type="term" value="F:proton-transporting ATP synthase activity, rotational mechanism"/>
    <property type="evidence" value="ECO:0007669"/>
    <property type="project" value="UniProtKB-UniRule"/>
</dbReference>
<dbReference type="Proteomes" id="UP000321800">
    <property type="component" value="Unassembled WGS sequence"/>
</dbReference>
<accession>A0A095BCB6</accession>
<comment type="similarity">
    <text evidence="1 13 14">Belongs to the ATPase B chain family.</text>
</comment>
<keyword evidence="7 13" id="KW-0406">Ion transport</keyword>
<proteinExistence type="inferred from homology"/>
<evidence type="ECO:0000256" key="12">
    <source>
        <dbReference type="ARBA" id="ARBA00037847"/>
    </source>
</evidence>
<keyword evidence="2 13" id="KW-0813">Transport</keyword>
<evidence type="ECO:0000313" key="20">
    <source>
        <dbReference type="Proteomes" id="UP000321800"/>
    </source>
</evidence>
<dbReference type="Pfam" id="PF00430">
    <property type="entry name" value="ATP-synt_B"/>
    <property type="match status" value="1"/>
</dbReference>
<comment type="function">
    <text evidence="10 13">F(1)F(0) ATP synthase produces ATP from ADP in the presence of a proton or sodium gradient. F-type ATPases consist of two structural domains, F(1) containing the extramembraneous catalytic core and F(0) containing the membrane proton channel, linked together by a central stalk and a peripheral stalk. During catalysis, ATP synthesis in the catalytic domain of F(1) is coupled via a rotary mechanism of the central stalk subunits to proton translocation.</text>
</comment>
<dbReference type="STRING" id="104102.AtDm6_0197"/>
<evidence type="ECO:0000313" key="17">
    <source>
        <dbReference type="EMBL" id="GEL50207.1"/>
    </source>
</evidence>
<dbReference type="InterPro" id="IPR002146">
    <property type="entry name" value="ATP_synth_b/b'su_bac/chlpt"/>
</dbReference>
<name>A0A095BCB6_9PROT</name>
<sequence length="199" mass="21125">MGVMMKTVRAGLLAAVSGVSLLAMAAPGAYAAGMPQLDFHNPLVTGQVIWGAVIFLGFYLVLSRVMLPRVGRVLEDRSTRISSDLEVARAAKQDADKAVAELQQARKDALAEAQANLQKALDEEQRASEQKMQEINARLASEISDAEQRVAAEKVRAFAALKDIAADTTQALVTRLTGSAADAALVAQKVEGASAHRTL</sequence>
<comment type="function">
    <text evidence="11">Component of the F(0) channel, it forms part of the peripheral stalk, linking F(1) to F(0). The b'-subunit is a diverged and duplicated form of b found in plants and photosynthetic bacteria.</text>
</comment>
<reference evidence="18 19" key="1">
    <citation type="submission" date="2014-06" db="EMBL/GenBank/DDBJ databases">
        <title>Functional and comparative genomic analyses of the Drosophila gut microbiota identify candidate symbiosis factors.</title>
        <authorList>
            <person name="Newell P.D."/>
            <person name="Chaston J.M."/>
            <person name="Douglas A.E."/>
        </authorList>
    </citation>
    <scope>NUCLEOTIDE SEQUENCE [LARGE SCALE GENOMIC DNA]</scope>
    <source>
        <strain evidence="18 19">DmCS_006</strain>
    </source>
</reference>
<evidence type="ECO:0000256" key="8">
    <source>
        <dbReference type="ARBA" id="ARBA00023136"/>
    </source>
</evidence>
<comment type="subunit">
    <text evidence="13">F-type ATPases have 2 components, F(1) - the catalytic core - and F(0) - the membrane proton channel. F(1) has five subunits: alpha(3), beta(3), gamma(1), delta(1), epsilon(1). F(0) has three main subunits: a(1), b(2) and c(10-14). The alpha and beta chains form an alternating ring which encloses part of the gamma chain. F(1) is attached to F(0) by a central stalk formed by the gamma and epsilon chains, while a peripheral stalk is formed by the delta and b chains.</text>
</comment>
<keyword evidence="19" id="KW-1185">Reference proteome</keyword>
<evidence type="ECO:0000256" key="5">
    <source>
        <dbReference type="ARBA" id="ARBA00022781"/>
    </source>
</evidence>
<dbReference type="HAMAP" id="MF_01398">
    <property type="entry name" value="ATP_synth_b_bprime"/>
    <property type="match status" value="1"/>
</dbReference>
<gene>
    <name evidence="13" type="primary">atpF</name>
    <name evidence="18" type="ORF">AtDm6_0197</name>
    <name evidence="17" type="ORF">ATR01nite_12820</name>
</gene>
<evidence type="ECO:0000256" key="10">
    <source>
        <dbReference type="ARBA" id="ARBA00025198"/>
    </source>
</evidence>
<feature type="chain" id="PRO_5007383302" description="ATP synthase subunit b" evidence="16">
    <location>
        <begin position="26"/>
        <end position="199"/>
    </location>
</feature>
<evidence type="ECO:0000313" key="19">
    <source>
        <dbReference type="Proteomes" id="UP000029448"/>
    </source>
</evidence>
<evidence type="ECO:0000256" key="6">
    <source>
        <dbReference type="ARBA" id="ARBA00022989"/>
    </source>
</evidence>
<evidence type="ECO:0000256" key="7">
    <source>
        <dbReference type="ARBA" id="ARBA00023065"/>
    </source>
</evidence>
<keyword evidence="3 13" id="KW-0138">CF(0)</keyword>
<dbReference type="Proteomes" id="UP000029448">
    <property type="component" value="Unassembled WGS sequence"/>
</dbReference>
<feature type="coiled-coil region" evidence="15">
    <location>
        <begin position="85"/>
        <end position="156"/>
    </location>
</feature>
<dbReference type="PATRIC" id="fig|104102.7.peg.194"/>
<feature type="transmembrane region" description="Helical" evidence="13">
    <location>
        <begin position="47"/>
        <end position="67"/>
    </location>
</feature>
<keyword evidence="16" id="KW-0732">Signal</keyword>
<comment type="caution">
    <text evidence="18">The sequence shown here is derived from an EMBL/GenBank/DDBJ whole genome shotgun (WGS) entry which is preliminary data.</text>
</comment>
<protein>
    <recommendedName>
        <fullName evidence="13">ATP synthase subunit b</fullName>
    </recommendedName>
    <alternativeName>
        <fullName evidence="13">ATP synthase F(0) sector subunit b</fullName>
    </alternativeName>
    <alternativeName>
        <fullName evidence="13">ATPase subunit I</fullName>
    </alternativeName>
    <alternativeName>
        <fullName evidence="13">F-type ATPase subunit b</fullName>
        <shortName evidence="13">F-ATPase subunit b</shortName>
    </alternativeName>
</protein>
<feature type="signal peptide" evidence="16">
    <location>
        <begin position="1"/>
        <end position="25"/>
    </location>
</feature>
<dbReference type="GO" id="GO:0046961">
    <property type="term" value="F:proton-transporting ATPase activity, rotational mechanism"/>
    <property type="evidence" value="ECO:0007669"/>
    <property type="project" value="TreeGrafter"/>
</dbReference>
<dbReference type="CDD" id="cd06503">
    <property type="entry name" value="ATP-synt_Fo_b"/>
    <property type="match status" value="1"/>
</dbReference>
<dbReference type="InterPro" id="IPR050059">
    <property type="entry name" value="ATP_synthase_B_chain"/>
</dbReference>
<comment type="subcellular location">
    <subcellularLocation>
        <location evidence="13">Cell membrane</location>
        <topology evidence="13">Single-pass membrane protein</topology>
    </subcellularLocation>
    <subcellularLocation>
        <location evidence="12">Endomembrane system</location>
        <topology evidence="12">Single-pass membrane protein</topology>
    </subcellularLocation>
</comment>
<evidence type="ECO:0000256" key="2">
    <source>
        <dbReference type="ARBA" id="ARBA00022448"/>
    </source>
</evidence>
<keyword evidence="4 13" id="KW-0812">Transmembrane</keyword>
<dbReference type="GO" id="GO:0005886">
    <property type="term" value="C:plasma membrane"/>
    <property type="evidence" value="ECO:0007669"/>
    <property type="project" value="UniProtKB-SubCell"/>
</dbReference>
<dbReference type="GO" id="GO:0012505">
    <property type="term" value="C:endomembrane system"/>
    <property type="evidence" value="ECO:0007669"/>
    <property type="project" value="UniProtKB-SubCell"/>
</dbReference>
<keyword evidence="8 13" id="KW-0472">Membrane</keyword>
<evidence type="ECO:0000313" key="18">
    <source>
        <dbReference type="EMBL" id="KGB26448.1"/>
    </source>
</evidence>
<keyword evidence="9 13" id="KW-0066">ATP synthesis</keyword>
<keyword evidence="6 13" id="KW-1133">Transmembrane helix</keyword>
<dbReference type="EMBL" id="JOKM01000008">
    <property type="protein sequence ID" value="KGB26448.1"/>
    <property type="molecule type" value="Genomic_DNA"/>
</dbReference>
<keyword evidence="15" id="KW-0175">Coiled coil</keyword>
<dbReference type="PANTHER" id="PTHR33445:SF1">
    <property type="entry name" value="ATP SYNTHASE SUBUNIT B"/>
    <property type="match status" value="1"/>
</dbReference>